<name>A0A382NID7_9ZZZZ</name>
<dbReference type="AlphaFoldDB" id="A0A382NID7"/>
<evidence type="ECO:0000313" key="1">
    <source>
        <dbReference type="EMBL" id="SVC60075.1"/>
    </source>
</evidence>
<organism evidence="1">
    <name type="scientific">marine metagenome</name>
    <dbReference type="NCBI Taxonomy" id="408172"/>
    <lineage>
        <taxon>unclassified sequences</taxon>
        <taxon>metagenomes</taxon>
        <taxon>ecological metagenomes</taxon>
    </lineage>
</organism>
<dbReference type="EMBL" id="UINC01100198">
    <property type="protein sequence ID" value="SVC60075.1"/>
    <property type="molecule type" value="Genomic_DNA"/>
</dbReference>
<dbReference type="Gene3D" id="3.90.1150.10">
    <property type="entry name" value="Aspartate Aminotransferase, domain 1"/>
    <property type="match status" value="1"/>
</dbReference>
<proteinExistence type="predicted"/>
<sequence length="36" mass="4131">PVAEKLARRGFYLPSGLGLENHQIQDVVRIVKEKLR</sequence>
<dbReference type="InterPro" id="IPR015422">
    <property type="entry name" value="PyrdxlP-dep_Trfase_small"/>
</dbReference>
<reference evidence="1" key="1">
    <citation type="submission" date="2018-05" db="EMBL/GenBank/DDBJ databases">
        <authorList>
            <person name="Lanie J.A."/>
            <person name="Ng W.-L."/>
            <person name="Kazmierczak K.M."/>
            <person name="Andrzejewski T.M."/>
            <person name="Davidsen T.M."/>
            <person name="Wayne K.J."/>
            <person name="Tettelin H."/>
            <person name="Glass J.I."/>
            <person name="Rusch D."/>
            <person name="Podicherti R."/>
            <person name="Tsui H.-C.T."/>
            <person name="Winkler M.E."/>
        </authorList>
    </citation>
    <scope>NUCLEOTIDE SEQUENCE</scope>
</reference>
<gene>
    <name evidence="1" type="ORF">METZ01_LOCUS312929</name>
</gene>
<feature type="non-terminal residue" evidence="1">
    <location>
        <position position="1"/>
    </location>
</feature>
<protein>
    <recommendedName>
        <fullName evidence="2">DegT/DnrJ/EryC1/StrS aminotransferase family protein</fullName>
    </recommendedName>
</protein>
<evidence type="ECO:0008006" key="2">
    <source>
        <dbReference type="Google" id="ProtNLM"/>
    </source>
</evidence>
<accession>A0A382NID7</accession>